<keyword evidence="9" id="KW-1185">Reference proteome</keyword>
<organism evidence="8 9">
    <name type="scientific">Blastococcus goldschmidtiae</name>
    <dbReference type="NCBI Taxonomy" id="3075546"/>
    <lineage>
        <taxon>Bacteria</taxon>
        <taxon>Bacillati</taxon>
        <taxon>Actinomycetota</taxon>
        <taxon>Actinomycetes</taxon>
        <taxon>Geodermatophilales</taxon>
        <taxon>Geodermatophilaceae</taxon>
        <taxon>Blastococcus</taxon>
    </lineage>
</organism>
<name>A0ABU2KBC6_9ACTN</name>
<keyword evidence="4 6" id="KW-0472">Membrane</keyword>
<dbReference type="InterPro" id="IPR003807">
    <property type="entry name" value="DUF202"/>
</dbReference>
<sequence length="128" mass="13786">MARLAGRLRPRLLRSGPARTAPPAPWDPGLQLERTTLAWRRTVLSGYGASLLIGRLLLDRSPVAAIALAASTTVLVAVIGARAALRSRTADARLRRQEELPDARLYAAVTALIFLVGVMALATVLLRR</sequence>
<gene>
    <name evidence="8" type="ORF">RM425_16440</name>
</gene>
<dbReference type="EMBL" id="JAVREI010000013">
    <property type="protein sequence ID" value="MDT0277489.1"/>
    <property type="molecule type" value="Genomic_DNA"/>
</dbReference>
<feature type="domain" description="DUF202" evidence="7">
    <location>
        <begin position="27"/>
        <end position="88"/>
    </location>
</feature>
<comment type="caution">
    <text evidence="8">The sequence shown here is derived from an EMBL/GenBank/DDBJ whole genome shotgun (WGS) entry which is preliminary data.</text>
</comment>
<accession>A0ABU2KBC6</accession>
<feature type="transmembrane region" description="Helical" evidence="6">
    <location>
        <begin position="64"/>
        <end position="85"/>
    </location>
</feature>
<evidence type="ECO:0000256" key="6">
    <source>
        <dbReference type="SAM" id="Phobius"/>
    </source>
</evidence>
<dbReference type="Pfam" id="PF02656">
    <property type="entry name" value="DUF202"/>
    <property type="match status" value="1"/>
</dbReference>
<evidence type="ECO:0000256" key="3">
    <source>
        <dbReference type="ARBA" id="ARBA00022989"/>
    </source>
</evidence>
<evidence type="ECO:0000256" key="4">
    <source>
        <dbReference type="ARBA" id="ARBA00023136"/>
    </source>
</evidence>
<keyword evidence="3 6" id="KW-1133">Transmembrane helix</keyword>
<reference evidence="9" key="1">
    <citation type="submission" date="2023-07" db="EMBL/GenBank/DDBJ databases">
        <title>30 novel species of actinomycetes from the DSMZ collection.</title>
        <authorList>
            <person name="Nouioui I."/>
        </authorList>
    </citation>
    <scope>NUCLEOTIDE SEQUENCE [LARGE SCALE GENOMIC DNA]</scope>
    <source>
        <strain evidence="9">DSM 46792</strain>
    </source>
</reference>
<feature type="transmembrane region" description="Helical" evidence="6">
    <location>
        <begin position="105"/>
        <end position="126"/>
    </location>
</feature>
<dbReference type="RefSeq" id="WP_311346296.1">
    <property type="nucleotide sequence ID" value="NZ_JAVREI010000013.1"/>
</dbReference>
<keyword evidence="2 6" id="KW-0812">Transmembrane</keyword>
<feature type="compositionally biased region" description="Basic residues" evidence="5">
    <location>
        <begin position="1"/>
        <end position="12"/>
    </location>
</feature>
<evidence type="ECO:0000313" key="9">
    <source>
        <dbReference type="Proteomes" id="UP001183222"/>
    </source>
</evidence>
<evidence type="ECO:0000259" key="7">
    <source>
        <dbReference type="Pfam" id="PF02656"/>
    </source>
</evidence>
<evidence type="ECO:0000256" key="1">
    <source>
        <dbReference type="ARBA" id="ARBA00004127"/>
    </source>
</evidence>
<evidence type="ECO:0000256" key="2">
    <source>
        <dbReference type="ARBA" id="ARBA00022692"/>
    </source>
</evidence>
<dbReference type="Proteomes" id="UP001183222">
    <property type="component" value="Unassembled WGS sequence"/>
</dbReference>
<proteinExistence type="predicted"/>
<evidence type="ECO:0000313" key="8">
    <source>
        <dbReference type="EMBL" id="MDT0277489.1"/>
    </source>
</evidence>
<comment type="subcellular location">
    <subcellularLocation>
        <location evidence="1">Endomembrane system</location>
        <topology evidence="1">Multi-pass membrane protein</topology>
    </subcellularLocation>
</comment>
<evidence type="ECO:0000256" key="5">
    <source>
        <dbReference type="SAM" id="MobiDB-lite"/>
    </source>
</evidence>
<protein>
    <submittedName>
        <fullName evidence="8">DUF202 domain-containing protein</fullName>
    </submittedName>
</protein>
<feature type="region of interest" description="Disordered" evidence="5">
    <location>
        <begin position="1"/>
        <end position="26"/>
    </location>
</feature>